<organism evidence="1 3">
    <name type="scientific">Psychrobacter phenylpyruvicus</name>
    <dbReference type="NCBI Taxonomy" id="29432"/>
    <lineage>
        <taxon>Bacteria</taxon>
        <taxon>Pseudomonadati</taxon>
        <taxon>Pseudomonadota</taxon>
        <taxon>Gammaproteobacteria</taxon>
        <taxon>Moraxellales</taxon>
        <taxon>Moraxellaceae</taxon>
        <taxon>Psychrobacter</taxon>
    </lineage>
</organism>
<protein>
    <submittedName>
        <fullName evidence="1">Uncharacterized protein</fullName>
    </submittedName>
</protein>
<dbReference type="AlphaFoldDB" id="A0A379LI30"/>
<accession>A0A379LI30</accession>
<sequence length="176" mass="19873">MKRLFTLLTLALLAGCTTTPFKKELPQALIYQPPKSGDSATITGNMQPRYTSLVGDRILYIVEIDDKRVPLEGEKQYSATWDRIYPLTAGEHSLKVGYRMAGHRVGPATIIFNAVPHHQYQLDFKTDIGTKWFSDDSYVDFWIIDKQSNSPITGVVRMTPNPQPSVISYPIIINNK</sequence>
<evidence type="ECO:0000313" key="3">
    <source>
        <dbReference type="Proteomes" id="UP000254123"/>
    </source>
</evidence>
<proteinExistence type="predicted"/>
<keyword evidence="3" id="KW-1185">Reference proteome</keyword>
<reference evidence="1 3" key="1">
    <citation type="submission" date="2018-06" db="EMBL/GenBank/DDBJ databases">
        <authorList>
            <consortium name="Pathogen Informatics"/>
            <person name="Doyle S."/>
        </authorList>
    </citation>
    <scope>NUCLEOTIDE SEQUENCE [LARGE SCALE GENOMIC DNA]</scope>
    <source>
        <strain evidence="1 3">NCTC10526</strain>
    </source>
</reference>
<dbReference type="Proteomes" id="UP000254123">
    <property type="component" value="Unassembled WGS sequence"/>
</dbReference>
<dbReference type="EMBL" id="UGVC01000001">
    <property type="protein sequence ID" value="SUD89735.1"/>
    <property type="molecule type" value="Genomic_DNA"/>
</dbReference>
<dbReference type="PROSITE" id="PS51257">
    <property type="entry name" value="PROKAR_LIPOPROTEIN"/>
    <property type="match status" value="1"/>
</dbReference>
<dbReference type="EMBL" id="UGVC01000001">
    <property type="protein sequence ID" value="SUD92355.1"/>
    <property type="molecule type" value="Genomic_DNA"/>
</dbReference>
<gene>
    <name evidence="1" type="ORF">NCTC10526_00032</name>
    <name evidence="2" type="ORF">NCTC10526_02752</name>
</gene>
<dbReference type="RefSeq" id="WP_028859926.1">
    <property type="nucleotide sequence ID" value="NZ_CAJHAQ010000001.1"/>
</dbReference>
<evidence type="ECO:0000313" key="2">
    <source>
        <dbReference type="EMBL" id="SUD92355.1"/>
    </source>
</evidence>
<name>A0A379LI30_9GAMM</name>
<evidence type="ECO:0000313" key="1">
    <source>
        <dbReference type="EMBL" id="SUD89735.1"/>
    </source>
</evidence>